<evidence type="ECO:0000313" key="1">
    <source>
        <dbReference type="EMBL" id="TFB89967.1"/>
    </source>
</evidence>
<dbReference type="AlphaFoldDB" id="A0A5F0D4U6"/>
<organism evidence="1 2">
    <name type="scientific">Cryobacterium luteum</name>
    <dbReference type="NCBI Taxonomy" id="1424661"/>
    <lineage>
        <taxon>Bacteria</taxon>
        <taxon>Bacillati</taxon>
        <taxon>Actinomycetota</taxon>
        <taxon>Actinomycetes</taxon>
        <taxon>Micrococcales</taxon>
        <taxon>Microbacteriaceae</taxon>
        <taxon>Cryobacterium</taxon>
    </lineage>
</organism>
<dbReference type="EMBL" id="SOFF01000028">
    <property type="protein sequence ID" value="TFB89967.1"/>
    <property type="molecule type" value="Genomic_DNA"/>
</dbReference>
<gene>
    <name evidence="1" type="ORF">E3O10_07555</name>
</gene>
<proteinExistence type="predicted"/>
<comment type="caution">
    <text evidence="1">The sequence shown here is derived from an EMBL/GenBank/DDBJ whole genome shotgun (WGS) entry which is preliminary data.</text>
</comment>
<dbReference type="RefSeq" id="WP_134450353.1">
    <property type="nucleotide sequence ID" value="NZ_FOCN01000019.1"/>
</dbReference>
<protein>
    <submittedName>
        <fullName evidence="1">Uncharacterized protein</fullName>
    </submittedName>
</protein>
<name>A0A5F0D4U6_9MICO</name>
<accession>A0A5F0D4U6</accession>
<sequence>MELVDGLPPSVASIAAFLATKAKAYDNHLKWNEQAMFKADLMNLRHRWRSVDSVAFRSKCLAEGMRGEDVGLLVGWLEKAQAGRRLVPSKSYRTFRFNPPPEETAFPSYNNDRW</sequence>
<reference evidence="1 2" key="1">
    <citation type="submission" date="2019-03" db="EMBL/GenBank/DDBJ databases">
        <title>Genomics of glacier-inhabiting Cryobacterium strains.</title>
        <authorList>
            <person name="Liu Q."/>
            <person name="Xin Y.-H."/>
        </authorList>
    </citation>
    <scope>NUCLEOTIDE SEQUENCE [LARGE SCALE GENOMIC DNA]</scope>
    <source>
        <strain evidence="1 2">Hh15</strain>
    </source>
</reference>
<dbReference type="Proteomes" id="UP000297654">
    <property type="component" value="Unassembled WGS sequence"/>
</dbReference>
<evidence type="ECO:0000313" key="2">
    <source>
        <dbReference type="Proteomes" id="UP000297654"/>
    </source>
</evidence>
<dbReference type="OrthoDB" id="4558903at2"/>
<keyword evidence="2" id="KW-1185">Reference proteome</keyword>